<dbReference type="InterPro" id="IPR045345">
    <property type="entry name" value="Gag_p24_C"/>
</dbReference>
<organism evidence="11 12">
    <name type="scientific">Podarcis lilfordi</name>
    <name type="common">Lilford's wall lizard</name>
    <dbReference type="NCBI Taxonomy" id="74358"/>
    <lineage>
        <taxon>Eukaryota</taxon>
        <taxon>Metazoa</taxon>
        <taxon>Chordata</taxon>
        <taxon>Craniata</taxon>
        <taxon>Vertebrata</taxon>
        <taxon>Euteleostomi</taxon>
        <taxon>Lepidosauria</taxon>
        <taxon>Squamata</taxon>
        <taxon>Bifurcata</taxon>
        <taxon>Unidentata</taxon>
        <taxon>Episquamata</taxon>
        <taxon>Laterata</taxon>
        <taxon>Lacertibaenia</taxon>
        <taxon>Lacertidae</taxon>
        <taxon>Podarcis</taxon>
    </lineage>
</organism>
<keyword evidence="3" id="KW-0808">Transferase</keyword>
<evidence type="ECO:0000256" key="8">
    <source>
        <dbReference type="ARBA" id="ARBA00022918"/>
    </source>
</evidence>
<keyword evidence="8" id="KW-0695">RNA-directed DNA polymerase</keyword>
<dbReference type="GO" id="GO:0003964">
    <property type="term" value="F:RNA-directed DNA polymerase activity"/>
    <property type="evidence" value="ECO:0007669"/>
    <property type="project" value="UniProtKB-KW"/>
</dbReference>
<evidence type="ECO:0000256" key="9">
    <source>
        <dbReference type="ARBA" id="ARBA00023268"/>
    </source>
</evidence>
<dbReference type="SUPFAM" id="SSF51283">
    <property type="entry name" value="dUTPase-like"/>
    <property type="match status" value="1"/>
</dbReference>
<dbReference type="InterPro" id="IPR043128">
    <property type="entry name" value="Rev_trsase/Diguanyl_cyclase"/>
</dbReference>
<keyword evidence="5" id="KW-0540">Nuclease</keyword>
<dbReference type="AlphaFoldDB" id="A0AA35LGC5"/>
<dbReference type="SUPFAM" id="SSF47943">
    <property type="entry name" value="Retrovirus capsid protein, N-terminal core domain"/>
    <property type="match status" value="1"/>
</dbReference>
<feature type="domain" description="Reverse transcriptase" evidence="10">
    <location>
        <begin position="287"/>
        <end position="504"/>
    </location>
</feature>
<dbReference type="InterPro" id="IPR029054">
    <property type="entry name" value="dUTPase-like"/>
</dbReference>
<dbReference type="Gene3D" id="2.70.40.10">
    <property type="match status" value="1"/>
</dbReference>
<dbReference type="EMBL" id="OX395141">
    <property type="protein sequence ID" value="CAI5795825.1"/>
    <property type="molecule type" value="Genomic_DNA"/>
</dbReference>
<dbReference type="InterPro" id="IPR008916">
    <property type="entry name" value="Retrov_capsid_C"/>
</dbReference>
<reference evidence="11" key="1">
    <citation type="submission" date="2022-12" db="EMBL/GenBank/DDBJ databases">
        <authorList>
            <person name="Alioto T."/>
            <person name="Alioto T."/>
            <person name="Gomez Garrido J."/>
        </authorList>
    </citation>
    <scope>NUCLEOTIDE SEQUENCE</scope>
</reference>
<evidence type="ECO:0000313" key="11">
    <source>
        <dbReference type="EMBL" id="CAI5795825.1"/>
    </source>
</evidence>
<dbReference type="Gene3D" id="3.30.70.270">
    <property type="match status" value="1"/>
</dbReference>
<dbReference type="SUPFAM" id="SSF56672">
    <property type="entry name" value="DNA/RNA polymerases"/>
    <property type="match status" value="1"/>
</dbReference>
<dbReference type="Pfam" id="PF19317">
    <property type="entry name" value="Gag_p24_C"/>
    <property type="match status" value="1"/>
</dbReference>
<dbReference type="Pfam" id="PF00692">
    <property type="entry name" value="dUTPase"/>
    <property type="match status" value="1"/>
</dbReference>
<dbReference type="EC" id="3.1.26.4" evidence="2"/>
<dbReference type="PROSITE" id="PS50878">
    <property type="entry name" value="RT_POL"/>
    <property type="match status" value="1"/>
</dbReference>
<dbReference type="InterPro" id="IPR008919">
    <property type="entry name" value="Retrov_capsid_N"/>
</dbReference>
<evidence type="ECO:0000313" key="12">
    <source>
        <dbReference type="Proteomes" id="UP001178461"/>
    </source>
</evidence>
<dbReference type="Gene3D" id="3.10.10.10">
    <property type="entry name" value="HIV Type 1 Reverse Transcriptase, subunit A, domain 1"/>
    <property type="match status" value="1"/>
</dbReference>
<keyword evidence="7" id="KW-0378">Hydrolase</keyword>
<dbReference type="Proteomes" id="UP001178461">
    <property type="component" value="Chromosome 15"/>
</dbReference>
<evidence type="ECO:0000256" key="3">
    <source>
        <dbReference type="ARBA" id="ARBA00022679"/>
    </source>
</evidence>
<keyword evidence="6" id="KW-0255">Endonuclease</keyword>
<accession>A0AA35LGC5</accession>
<evidence type="ECO:0000256" key="5">
    <source>
        <dbReference type="ARBA" id="ARBA00022722"/>
    </source>
</evidence>
<name>A0AA35LGC5_9SAUR</name>
<evidence type="ECO:0000256" key="7">
    <source>
        <dbReference type="ARBA" id="ARBA00022801"/>
    </source>
</evidence>
<dbReference type="PANTHER" id="PTHR41694">
    <property type="entry name" value="ENDOGENOUS RETROVIRUS GROUP K MEMBER POL PROTEIN"/>
    <property type="match status" value="1"/>
</dbReference>
<evidence type="ECO:0000259" key="10">
    <source>
        <dbReference type="PROSITE" id="PS50878"/>
    </source>
</evidence>
<dbReference type="Gene3D" id="1.10.375.10">
    <property type="entry name" value="Human Immunodeficiency Virus Type 1 Capsid Protein"/>
    <property type="match status" value="1"/>
</dbReference>
<dbReference type="GO" id="GO:0016032">
    <property type="term" value="P:viral process"/>
    <property type="evidence" value="ECO:0007669"/>
    <property type="project" value="InterPro"/>
</dbReference>
<comment type="similarity">
    <text evidence="1">Belongs to the beta type-B retroviral polymerase family. HERV class-II K(HML-2) pol subfamily.</text>
</comment>
<dbReference type="GO" id="GO:0004523">
    <property type="term" value="F:RNA-DNA hybrid ribonuclease activity"/>
    <property type="evidence" value="ECO:0007669"/>
    <property type="project" value="UniProtKB-EC"/>
</dbReference>
<dbReference type="Gene3D" id="1.10.1200.30">
    <property type="match status" value="1"/>
</dbReference>
<dbReference type="InterPro" id="IPR043502">
    <property type="entry name" value="DNA/RNA_pol_sf"/>
</dbReference>
<keyword evidence="9" id="KW-0511">Multifunctional enzyme</keyword>
<dbReference type="GO" id="GO:0035613">
    <property type="term" value="F:RNA stem-loop binding"/>
    <property type="evidence" value="ECO:0007669"/>
    <property type="project" value="TreeGrafter"/>
</dbReference>
<evidence type="ECO:0000256" key="2">
    <source>
        <dbReference type="ARBA" id="ARBA00012180"/>
    </source>
</evidence>
<keyword evidence="12" id="KW-1185">Reference proteome</keyword>
<evidence type="ECO:0000256" key="1">
    <source>
        <dbReference type="ARBA" id="ARBA00010879"/>
    </source>
</evidence>
<dbReference type="InterPro" id="IPR036157">
    <property type="entry name" value="dUTPase-like_sf"/>
</dbReference>
<dbReference type="SUPFAM" id="SSF47353">
    <property type="entry name" value="Retrovirus capsid dimerization domain-like"/>
    <property type="match status" value="1"/>
</dbReference>
<proteinExistence type="inferred from homology"/>
<dbReference type="Pfam" id="PF00607">
    <property type="entry name" value="Gag_p24"/>
    <property type="match status" value="1"/>
</dbReference>
<protein>
    <recommendedName>
        <fullName evidence="2">ribonuclease H</fullName>
        <ecNumber evidence="2">3.1.26.4</ecNumber>
    </recommendedName>
</protein>
<evidence type="ECO:0000256" key="4">
    <source>
        <dbReference type="ARBA" id="ARBA00022695"/>
    </source>
</evidence>
<dbReference type="Pfam" id="PF00078">
    <property type="entry name" value="RVT_1"/>
    <property type="match status" value="1"/>
</dbReference>
<sequence length="504" mass="56774">MLLSPAQYVVFESEFKHSASALSDPQHTANELYGAGQYADITAQATLTPVHFSRTATCVQRAFRKVPVSGQPLNSFVNIKQQHSEPYHQFIDRLKESVTRQIDNTTAQNELMKKLAFENANTDCKKALQSIIHRPKYDLADMIQACADVGSQSHAMSLLAGAFQATNIPTGPLPPKVAGLILPKFSAAKEGIQVIPGVLDPDYVGTIMVQLWSHMPMQLKRLLAVVQRIGEKKLLQIYYNNYKLPFNLMSKLALPLSWKSTSPVWVEQWPITGEKLLALKQLVNEQLSADHIEPSVSPYNTPIFVIKKKSGKWRFLQDLRKINQILEPMGPLQCGLPNPNMIPHSYQLAIIDLQDCFVSIPLQEKDRKFFAFTVPVLNNSQPTERYQWKVLPQGMLNSPTMCQQYISHGTLCCLSRLSIILPKKHHLSRPRYRRNIELTNDCDAFVSLLSRSEYISLAVSLLGVPGLAVRYRMNINSLAKALNFTSQALHLLNKEQSELYNGLL</sequence>
<keyword evidence="4" id="KW-0548">Nucleotidyltransferase</keyword>
<gene>
    <name evidence="11" type="ORF">PODLI_1B027232</name>
</gene>
<dbReference type="InterPro" id="IPR000477">
    <property type="entry name" value="RT_dom"/>
</dbReference>
<dbReference type="PANTHER" id="PTHR41694:SF3">
    <property type="entry name" value="RNA-DIRECTED DNA POLYMERASE-RELATED"/>
    <property type="match status" value="1"/>
</dbReference>
<evidence type="ECO:0000256" key="6">
    <source>
        <dbReference type="ARBA" id="ARBA00022759"/>
    </source>
</evidence>